<dbReference type="RefSeq" id="XP_047765758.1">
    <property type="nucleotide sequence ID" value="XM_047910041.1"/>
</dbReference>
<feature type="compositionally biased region" description="Polar residues" evidence="5">
    <location>
        <begin position="262"/>
        <end position="271"/>
    </location>
</feature>
<dbReference type="Proteomes" id="UP000756132">
    <property type="component" value="Chromosome 8"/>
</dbReference>
<dbReference type="GO" id="GO:0006508">
    <property type="term" value="P:proteolysis"/>
    <property type="evidence" value="ECO:0007669"/>
    <property type="project" value="UniProtKB-KW"/>
</dbReference>
<keyword evidence="8" id="KW-1185">Reference proteome</keyword>
<dbReference type="Pfam" id="PF02902">
    <property type="entry name" value="Peptidase_C48"/>
    <property type="match status" value="1"/>
</dbReference>
<feature type="compositionally biased region" description="Polar residues" evidence="5">
    <location>
        <begin position="405"/>
        <end position="428"/>
    </location>
</feature>
<protein>
    <recommendedName>
        <fullName evidence="6">Ubiquitin-like protease family profile domain-containing protein</fullName>
    </recommendedName>
</protein>
<evidence type="ECO:0000256" key="1">
    <source>
        <dbReference type="ARBA" id="ARBA00005234"/>
    </source>
</evidence>
<dbReference type="PANTHER" id="PTHR12606">
    <property type="entry name" value="SENTRIN/SUMO-SPECIFIC PROTEASE"/>
    <property type="match status" value="1"/>
</dbReference>
<dbReference type="GO" id="GO:0016929">
    <property type="term" value="F:deSUMOylase activity"/>
    <property type="evidence" value="ECO:0007669"/>
    <property type="project" value="TreeGrafter"/>
</dbReference>
<dbReference type="GeneID" id="71990771"/>
<feature type="compositionally biased region" description="Polar residues" evidence="5">
    <location>
        <begin position="644"/>
        <end position="653"/>
    </location>
</feature>
<keyword evidence="3" id="KW-0378">Hydrolase</keyword>
<keyword evidence="4" id="KW-0788">Thiol protease</keyword>
<feature type="region of interest" description="Disordered" evidence="5">
    <location>
        <begin position="581"/>
        <end position="604"/>
    </location>
</feature>
<evidence type="ECO:0000256" key="3">
    <source>
        <dbReference type="ARBA" id="ARBA00022801"/>
    </source>
</evidence>
<feature type="compositionally biased region" description="Polar residues" evidence="5">
    <location>
        <begin position="455"/>
        <end position="470"/>
    </location>
</feature>
<feature type="region of interest" description="Disordered" evidence="5">
    <location>
        <begin position="65"/>
        <end position="87"/>
    </location>
</feature>
<dbReference type="InterPro" id="IPR003653">
    <property type="entry name" value="Peptidase_C48_C"/>
</dbReference>
<proteinExistence type="inferred from homology"/>
<dbReference type="GO" id="GO:0005634">
    <property type="term" value="C:nucleus"/>
    <property type="evidence" value="ECO:0007669"/>
    <property type="project" value="TreeGrafter"/>
</dbReference>
<feature type="region of interest" description="Disordered" evidence="5">
    <location>
        <begin position="102"/>
        <end position="128"/>
    </location>
</feature>
<gene>
    <name evidence="7" type="ORF">CLAFUR5_10893</name>
</gene>
<feature type="region of interest" description="Disordered" evidence="5">
    <location>
        <begin position="251"/>
        <end position="294"/>
    </location>
</feature>
<name>A0A9Q8PFD5_PASFU</name>
<evidence type="ECO:0000313" key="7">
    <source>
        <dbReference type="EMBL" id="UJO21392.1"/>
    </source>
</evidence>
<feature type="region of interest" description="Disordered" evidence="5">
    <location>
        <begin position="637"/>
        <end position="656"/>
    </location>
</feature>
<sequence length="887" mass="100570">MSLATRINPQKRPFRDDDFERYQYSTHPWFTPPTGTIADATTRPDLHTHHFHTRRGRRIYETYKPEAEGERPLDHEGDISIDDNDLPEISVLDVEPEGRRVHFTPRSSWCPASPMDQRGPGEMPKPSLASRMKAYATIPDDYNPGSPFLWDTSAWIEEEELEEQQQPQQRQRVQPQHAPFAQLHHTQQHVPAAASPSALGLSGLRKFQPTQSKKPTLRQAVLNRKCSELEQLKSFPPGTLDQTVNALLSSSVADRPKLTPTRRLQSPSKQLTPPKPSSPEAVYTQQSSPPQASSLETVYPSLSASYYDLGAEPPHRSEAQQSEEPRYIDAMAVVTTLGNYLTGLITNCWNFIRGKPQPQQIVAIETDTTGRKRRAVAGEDVIRRTTPSPQLGDVELVPGQFPALSSVTEPKMNTTHNQRSTPPDSRPVSSERQDTHQNINASREMRQQPSPPEPSRNQTEATQQKRSTMQAPPRKWYLDREEDYVPPETPRPSTLTHLIRRKYRLPTTLRSPEDQKMEDAKVDDLITKAKKVTLESEEDRAFRKSYRTRAQKIEDAKLAKEREAQAKADVEREAEELRKRAAEAEERRAAQEAEEEERRAAEEAAEGAKRALKARFIRPISEEWADKIRTVMKDPDRTHDVATTPGTATTLSRSDFMKLLPQKDASGQDLRPKSSDGAKKVKFSGWLNDEVVNGWNECIVESFNMQNGYKKGPNTVPEVAAFNCAWLTTLRNKNYDMKSITGWARRLGIKGKTQDTKEYKILKTKKIFFPINSGAHWLLMIIDAPNREIQVLDSLSGKSTEYFKLARQWLQMELAEAYVPEEWTESKVRSQQQKNYDDCGVFTCINALASATGVGFTDFGNEKGMEDARRMMSAVLINGGFTGEWEL</sequence>
<dbReference type="Gene3D" id="3.40.395.10">
    <property type="entry name" value="Adenoviral Proteinase, Chain A"/>
    <property type="match status" value="1"/>
</dbReference>
<dbReference type="AlphaFoldDB" id="A0A9Q8PFD5"/>
<organism evidence="7 8">
    <name type="scientific">Passalora fulva</name>
    <name type="common">Tomato leaf mold</name>
    <name type="synonym">Cladosporium fulvum</name>
    <dbReference type="NCBI Taxonomy" id="5499"/>
    <lineage>
        <taxon>Eukaryota</taxon>
        <taxon>Fungi</taxon>
        <taxon>Dikarya</taxon>
        <taxon>Ascomycota</taxon>
        <taxon>Pezizomycotina</taxon>
        <taxon>Dothideomycetes</taxon>
        <taxon>Dothideomycetidae</taxon>
        <taxon>Mycosphaerellales</taxon>
        <taxon>Mycosphaerellaceae</taxon>
        <taxon>Fulvia</taxon>
    </lineage>
</organism>
<evidence type="ECO:0000313" key="8">
    <source>
        <dbReference type="Proteomes" id="UP000756132"/>
    </source>
</evidence>
<dbReference type="PANTHER" id="PTHR12606:SF141">
    <property type="entry name" value="GH15225P-RELATED"/>
    <property type="match status" value="1"/>
</dbReference>
<keyword evidence="2" id="KW-0645">Protease</keyword>
<reference evidence="7" key="2">
    <citation type="journal article" date="2022" name="Microb. Genom.">
        <title>A chromosome-scale genome assembly of the tomato pathogen Cladosporium fulvum reveals a compartmentalized genome architecture and the presence of a dispensable chromosome.</title>
        <authorList>
            <person name="Zaccaron A.Z."/>
            <person name="Chen L.H."/>
            <person name="Samaras A."/>
            <person name="Stergiopoulos I."/>
        </authorList>
    </citation>
    <scope>NUCLEOTIDE SEQUENCE</scope>
    <source>
        <strain evidence="7">Race5_Kim</strain>
    </source>
</reference>
<dbReference type="PROSITE" id="PS50600">
    <property type="entry name" value="ULP_PROTEASE"/>
    <property type="match status" value="1"/>
</dbReference>
<dbReference type="InterPro" id="IPR038765">
    <property type="entry name" value="Papain-like_cys_pep_sf"/>
</dbReference>
<feature type="region of interest" description="Disordered" evidence="5">
    <location>
        <begin position="159"/>
        <end position="178"/>
    </location>
</feature>
<evidence type="ECO:0000256" key="5">
    <source>
        <dbReference type="SAM" id="MobiDB-lite"/>
    </source>
</evidence>
<feature type="compositionally biased region" description="Low complexity" evidence="5">
    <location>
        <begin position="164"/>
        <end position="176"/>
    </location>
</feature>
<dbReference type="EMBL" id="CP090170">
    <property type="protein sequence ID" value="UJO21392.1"/>
    <property type="molecule type" value="Genomic_DNA"/>
</dbReference>
<evidence type="ECO:0000256" key="4">
    <source>
        <dbReference type="ARBA" id="ARBA00022807"/>
    </source>
</evidence>
<feature type="compositionally biased region" description="Basic and acidic residues" evidence="5">
    <location>
        <begin position="65"/>
        <end position="78"/>
    </location>
</feature>
<reference evidence="7" key="1">
    <citation type="submission" date="2021-12" db="EMBL/GenBank/DDBJ databases">
        <authorList>
            <person name="Zaccaron A."/>
            <person name="Stergiopoulos I."/>
        </authorList>
    </citation>
    <scope>NUCLEOTIDE SEQUENCE</scope>
    <source>
        <strain evidence="7">Race5_Kim</strain>
    </source>
</reference>
<feature type="compositionally biased region" description="Polar residues" evidence="5">
    <location>
        <begin position="283"/>
        <end position="294"/>
    </location>
</feature>
<dbReference type="GO" id="GO:0016926">
    <property type="term" value="P:protein desumoylation"/>
    <property type="evidence" value="ECO:0007669"/>
    <property type="project" value="TreeGrafter"/>
</dbReference>
<accession>A0A9Q8PFD5</accession>
<feature type="domain" description="Ubiquitin-like protease family profile" evidence="6">
    <location>
        <begin position="649"/>
        <end position="850"/>
    </location>
</feature>
<comment type="similarity">
    <text evidence="1">Belongs to the peptidase C48 family.</text>
</comment>
<feature type="region of interest" description="Disordered" evidence="5">
    <location>
        <begin position="405"/>
        <end position="493"/>
    </location>
</feature>
<dbReference type="OrthoDB" id="1939479at2759"/>
<evidence type="ECO:0000256" key="2">
    <source>
        <dbReference type="ARBA" id="ARBA00022670"/>
    </source>
</evidence>
<dbReference type="SUPFAM" id="SSF54001">
    <property type="entry name" value="Cysteine proteinases"/>
    <property type="match status" value="1"/>
</dbReference>
<evidence type="ECO:0000259" key="6">
    <source>
        <dbReference type="PROSITE" id="PS50600"/>
    </source>
</evidence>
<dbReference type="KEGG" id="ffu:CLAFUR5_10893"/>